<evidence type="ECO:0000256" key="1">
    <source>
        <dbReference type="ARBA" id="ARBA00010641"/>
    </source>
</evidence>
<dbReference type="RefSeq" id="WP_290280613.1">
    <property type="nucleotide sequence ID" value="NZ_JAUFQI010000001.1"/>
</dbReference>
<comment type="caution">
    <text evidence="8">The sequence shown here is derived from an EMBL/GenBank/DDBJ whole genome shotgun (WGS) entry which is preliminary data.</text>
</comment>
<dbReference type="InterPro" id="IPR014284">
    <property type="entry name" value="RNA_pol_sigma-70_dom"/>
</dbReference>
<keyword evidence="5" id="KW-0804">Transcription</keyword>
<evidence type="ECO:0000259" key="6">
    <source>
        <dbReference type="Pfam" id="PF04542"/>
    </source>
</evidence>
<evidence type="ECO:0000256" key="3">
    <source>
        <dbReference type="ARBA" id="ARBA00023082"/>
    </source>
</evidence>
<keyword evidence="9" id="KW-1185">Reference proteome</keyword>
<organism evidence="8 9">
    <name type="scientific">Reinekea marina</name>
    <dbReference type="NCBI Taxonomy" id="1310421"/>
    <lineage>
        <taxon>Bacteria</taxon>
        <taxon>Pseudomonadati</taxon>
        <taxon>Pseudomonadota</taxon>
        <taxon>Gammaproteobacteria</taxon>
        <taxon>Oceanospirillales</taxon>
        <taxon>Saccharospirillaceae</taxon>
        <taxon>Reinekea</taxon>
    </lineage>
</organism>
<dbReference type="EMBL" id="JBHRYN010000010">
    <property type="protein sequence ID" value="MFC3701694.1"/>
    <property type="molecule type" value="Genomic_DNA"/>
</dbReference>
<dbReference type="Gene3D" id="1.10.1740.10">
    <property type="match status" value="1"/>
</dbReference>
<dbReference type="PANTHER" id="PTHR43133">
    <property type="entry name" value="RNA POLYMERASE ECF-TYPE SIGMA FACTO"/>
    <property type="match status" value="1"/>
</dbReference>
<evidence type="ECO:0000256" key="4">
    <source>
        <dbReference type="ARBA" id="ARBA00023125"/>
    </source>
</evidence>
<protein>
    <submittedName>
        <fullName evidence="8">Sigma-70 family RNA polymerase sigma factor</fullName>
    </submittedName>
</protein>
<dbReference type="Proteomes" id="UP001595710">
    <property type="component" value="Unassembled WGS sequence"/>
</dbReference>
<name>A0ABV7WTJ2_9GAMM</name>
<dbReference type="InterPro" id="IPR013324">
    <property type="entry name" value="RNA_pol_sigma_r3/r4-like"/>
</dbReference>
<evidence type="ECO:0000313" key="8">
    <source>
        <dbReference type="EMBL" id="MFC3701694.1"/>
    </source>
</evidence>
<evidence type="ECO:0000259" key="7">
    <source>
        <dbReference type="Pfam" id="PF08281"/>
    </source>
</evidence>
<evidence type="ECO:0000256" key="2">
    <source>
        <dbReference type="ARBA" id="ARBA00023015"/>
    </source>
</evidence>
<dbReference type="PANTHER" id="PTHR43133:SF8">
    <property type="entry name" value="RNA POLYMERASE SIGMA FACTOR HI_1459-RELATED"/>
    <property type="match status" value="1"/>
</dbReference>
<dbReference type="InterPro" id="IPR007627">
    <property type="entry name" value="RNA_pol_sigma70_r2"/>
</dbReference>
<keyword evidence="3" id="KW-0731">Sigma factor</keyword>
<comment type="similarity">
    <text evidence="1">Belongs to the sigma-70 factor family. ECF subfamily.</text>
</comment>
<dbReference type="InterPro" id="IPR039425">
    <property type="entry name" value="RNA_pol_sigma-70-like"/>
</dbReference>
<dbReference type="InterPro" id="IPR036388">
    <property type="entry name" value="WH-like_DNA-bd_sf"/>
</dbReference>
<dbReference type="Pfam" id="PF04542">
    <property type="entry name" value="Sigma70_r2"/>
    <property type="match status" value="1"/>
</dbReference>
<dbReference type="NCBIfam" id="TIGR02937">
    <property type="entry name" value="sigma70-ECF"/>
    <property type="match status" value="1"/>
</dbReference>
<keyword evidence="4" id="KW-0238">DNA-binding</keyword>
<accession>A0ABV7WTJ2</accession>
<feature type="domain" description="RNA polymerase sigma factor 70 region 4 type 2" evidence="7">
    <location>
        <begin position="141"/>
        <end position="192"/>
    </location>
</feature>
<reference evidence="9" key="1">
    <citation type="journal article" date="2019" name="Int. J. Syst. Evol. Microbiol.">
        <title>The Global Catalogue of Microorganisms (GCM) 10K type strain sequencing project: providing services to taxonomists for standard genome sequencing and annotation.</title>
        <authorList>
            <consortium name="The Broad Institute Genomics Platform"/>
            <consortium name="The Broad Institute Genome Sequencing Center for Infectious Disease"/>
            <person name="Wu L."/>
            <person name="Ma J."/>
        </authorList>
    </citation>
    <scope>NUCLEOTIDE SEQUENCE [LARGE SCALE GENOMIC DNA]</scope>
    <source>
        <strain evidence="9">CECT 8288</strain>
    </source>
</reference>
<dbReference type="InterPro" id="IPR013325">
    <property type="entry name" value="RNA_pol_sigma_r2"/>
</dbReference>
<feature type="domain" description="RNA polymerase sigma-70 region 2" evidence="6">
    <location>
        <begin position="44"/>
        <end position="111"/>
    </location>
</feature>
<keyword evidence="2" id="KW-0805">Transcription regulation</keyword>
<dbReference type="Gene3D" id="1.10.10.10">
    <property type="entry name" value="Winged helix-like DNA-binding domain superfamily/Winged helix DNA-binding domain"/>
    <property type="match status" value="1"/>
</dbReference>
<gene>
    <name evidence="8" type="ORF">ACFOND_08600</name>
</gene>
<sequence>MSLANPLKHWWQSKNPFSNATHLSDAELLLQYIHSRHPELMEALISRHGDALYHFLLTLADAFLAEDVSQHTWLKVIEKPNAYQRKTAKFRTWLFTLGRNGLIDELRRLARWEWQPIEEDEVSTDDHDDNFSVLEREGLQQAFDEALMVLPFAQREALMLQLEGFALEDISTITGDGFETIKSRIRFARKTLKERLEVMA</sequence>
<dbReference type="SUPFAM" id="SSF88946">
    <property type="entry name" value="Sigma2 domain of RNA polymerase sigma factors"/>
    <property type="match status" value="1"/>
</dbReference>
<evidence type="ECO:0000256" key="5">
    <source>
        <dbReference type="ARBA" id="ARBA00023163"/>
    </source>
</evidence>
<proteinExistence type="inferred from homology"/>
<dbReference type="Pfam" id="PF08281">
    <property type="entry name" value="Sigma70_r4_2"/>
    <property type="match status" value="1"/>
</dbReference>
<dbReference type="InterPro" id="IPR013249">
    <property type="entry name" value="RNA_pol_sigma70_r4_t2"/>
</dbReference>
<dbReference type="SUPFAM" id="SSF88659">
    <property type="entry name" value="Sigma3 and sigma4 domains of RNA polymerase sigma factors"/>
    <property type="match status" value="1"/>
</dbReference>
<evidence type="ECO:0000313" key="9">
    <source>
        <dbReference type="Proteomes" id="UP001595710"/>
    </source>
</evidence>